<keyword evidence="1" id="KW-0812">Transmembrane</keyword>
<keyword evidence="3" id="KW-1185">Reference proteome</keyword>
<feature type="transmembrane region" description="Helical" evidence="1">
    <location>
        <begin position="34"/>
        <end position="56"/>
    </location>
</feature>
<evidence type="ECO:0000313" key="3">
    <source>
        <dbReference type="Proteomes" id="UP001519332"/>
    </source>
</evidence>
<feature type="transmembrane region" description="Helical" evidence="1">
    <location>
        <begin position="116"/>
        <end position="136"/>
    </location>
</feature>
<keyword evidence="1" id="KW-1133">Transmembrane helix</keyword>
<dbReference type="EMBL" id="JAGINW010000001">
    <property type="protein sequence ID" value="MBP2321346.1"/>
    <property type="molecule type" value="Genomic_DNA"/>
</dbReference>
<dbReference type="InterPro" id="IPR021517">
    <property type="entry name" value="DUF3180"/>
</dbReference>
<dbReference type="Pfam" id="PF11377">
    <property type="entry name" value="DUF3180"/>
    <property type="match status" value="1"/>
</dbReference>
<proteinExistence type="predicted"/>
<gene>
    <name evidence="2" type="ORF">JOF56_001731</name>
</gene>
<dbReference type="Proteomes" id="UP001519332">
    <property type="component" value="Unassembled WGS sequence"/>
</dbReference>
<dbReference type="RefSeq" id="WP_209636170.1">
    <property type="nucleotide sequence ID" value="NZ_JAGINW010000001.1"/>
</dbReference>
<organism evidence="2 3">
    <name type="scientific">Kibdelosporangium banguiense</name>
    <dbReference type="NCBI Taxonomy" id="1365924"/>
    <lineage>
        <taxon>Bacteria</taxon>
        <taxon>Bacillati</taxon>
        <taxon>Actinomycetota</taxon>
        <taxon>Actinomycetes</taxon>
        <taxon>Pseudonocardiales</taxon>
        <taxon>Pseudonocardiaceae</taxon>
        <taxon>Kibdelosporangium</taxon>
    </lineage>
</organism>
<accession>A0ABS4TAA0</accession>
<reference evidence="2 3" key="1">
    <citation type="submission" date="2021-03" db="EMBL/GenBank/DDBJ databases">
        <title>Sequencing the genomes of 1000 actinobacteria strains.</title>
        <authorList>
            <person name="Klenk H.-P."/>
        </authorList>
    </citation>
    <scope>NUCLEOTIDE SEQUENCE [LARGE SCALE GENOMIC DNA]</scope>
    <source>
        <strain evidence="2 3">DSM 46670</strain>
    </source>
</reference>
<keyword evidence="1" id="KW-0472">Membrane</keyword>
<feature type="transmembrane region" description="Helical" evidence="1">
    <location>
        <begin position="77"/>
        <end position="104"/>
    </location>
</feature>
<evidence type="ECO:0000256" key="1">
    <source>
        <dbReference type="SAM" id="Phobius"/>
    </source>
</evidence>
<comment type="caution">
    <text evidence="2">The sequence shown here is derived from an EMBL/GenBank/DDBJ whole genome shotgun (WGS) entry which is preliminary data.</text>
</comment>
<evidence type="ECO:0000313" key="2">
    <source>
        <dbReference type="EMBL" id="MBP2321346.1"/>
    </source>
</evidence>
<protein>
    <submittedName>
        <fullName evidence="2">Membrane protein</fullName>
    </submittedName>
</protein>
<sequence length="152" mass="15899">MRFTRPRDLVIGGLLGGIVLYLILQQAYGSMPPLPTLAGVTLVVIAVIDVVLGFSLRSRIRGTKPGKPVQALTAARAVALAKASSMLGAIMLGAWIGVLVYVLPKRSEVVAAANDTTSSVVGAVCSAALIAAGLWLEHCLRTPDEPNKPDDR</sequence>
<feature type="transmembrane region" description="Helical" evidence="1">
    <location>
        <begin position="9"/>
        <end position="28"/>
    </location>
</feature>
<name>A0ABS4TAA0_9PSEU</name>